<dbReference type="SUPFAM" id="SSF54292">
    <property type="entry name" value="2Fe-2S ferredoxin-like"/>
    <property type="match status" value="1"/>
</dbReference>
<evidence type="ECO:0000256" key="7">
    <source>
        <dbReference type="ARBA" id="ARBA00023014"/>
    </source>
</evidence>
<evidence type="ECO:0000256" key="1">
    <source>
        <dbReference type="ARBA" id="ARBA00007874"/>
    </source>
</evidence>
<dbReference type="CDD" id="cd00207">
    <property type="entry name" value="fer2"/>
    <property type="match status" value="1"/>
</dbReference>
<comment type="cofactor">
    <cofactor evidence="8">
        <name>[2Fe-2S] cluster</name>
        <dbReference type="ChEBI" id="CHEBI:190135"/>
    </cofactor>
</comment>
<evidence type="ECO:0000256" key="4">
    <source>
        <dbReference type="ARBA" id="ARBA00022723"/>
    </source>
</evidence>
<gene>
    <name evidence="10" type="ORF">ALOHA_HF4000ANIW133F6ctg1g7</name>
</gene>
<evidence type="ECO:0000256" key="6">
    <source>
        <dbReference type="ARBA" id="ARBA00023004"/>
    </source>
</evidence>
<protein>
    <submittedName>
        <fullName evidence="10">Putative 2Fe-2S iron-sulfur cluster binding domain protein</fullName>
    </submittedName>
</protein>
<keyword evidence="2" id="KW-0813">Transport</keyword>
<evidence type="ECO:0000256" key="5">
    <source>
        <dbReference type="ARBA" id="ARBA00022982"/>
    </source>
</evidence>
<dbReference type="InterPro" id="IPR001041">
    <property type="entry name" value="2Fe-2S_ferredoxin-type"/>
</dbReference>
<dbReference type="AlphaFoldDB" id="B3T3U8"/>
<keyword evidence="5" id="KW-0249">Electron transport</keyword>
<dbReference type="Pfam" id="PF00111">
    <property type="entry name" value="Fer2"/>
    <property type="match status" value="1"/>
</dbReference>
<keyword evidence="7" id="KW-0411">Iron-sulfur</keyword>
<organism evidence="10">
    <name type="scientific">uncultured marine microorganism HF4000_ANIW133F6</name>
    <dbReference type="NCBI Taxonomy" id="455529"/>
    <lineage>
        <taxon>unclassified sequences</taxon>
        <taxon>environmental samples</taxon>
    </lineage>
</organism>
<evidence type="ECO:0000256" key="2">
    <source>
        <dbReference type="ARBA" id="ARBA00022448"/>
    </source>
</evidence>
<name>B3T3U8_9ZZZZ</name>
<evidence type="ECO:0000259" key="9">
    <source>
        <dbReference type="PROSITE" id="PS51085"/>
    </source>
</evidence>
<dbReference type="GO" id="GO:0051537">
    <property type="term" value="F:2 iron, 2 sulfur cluster binding"/>
    <property type="evidence" value="ECO:0007669"/>
    <property type="project" value="UniProtKB-KW"/>
</dbReference>
<evidence type="ECO:0000256" key="3">
    <source>
        <dbReference type="ARBA" id="ARBA00022714"/>
    </source>
</evidence>
<comment type="similarity">
    <text evidence="1">Belongs to the 2Fe2S plant-type ferredoxin family.</text>
</comment>
<accession>B3T3U8</accession>
<keyword evidence="3" id="KW-0001">2Fe-2S</keyword>
<keyword evidence="6" id="KW-0408">Iron</keyword>
<dbReference type="InterPro" id="IPR012675">
    <property type="entry name" value="Beta-grasp_dom_sf"/>
</dbReference>
<dbReference type="PANTHER" id="PTHR43112">
    <property type="entry name" value="FERREDOXIN"/>
    <property type="match status" value="1"/>
</dbReference>
<dbReference type="InterPro" id="IPR036010">
    <property type="entry name" value="2Fe-2S_ferredoxin-like_sf"/>
</dbReference>
<dbReference type="GO" id="GO:0046872">
    <property type="term" value="F:metal ion binding"/>
    <property type="evidence" value="ECO:0007669"/>
    <property type="project" value="UniProtKB-KW"/>
</dbReference>
<keyword evidence="4" id="KW-0479">Metal-binding</keyword>
<dbReference type="PANTHER" id="PTHR43112:SF3">
    <property type="entry name" value="FERREDOXIN-2, CHLOROPLASTIC"/>
    <property type="match status" value="1"/>
</dbReference>
<evidence type="ECO:0000313" key="10">
    <source>
        <dbReference type="EMBL" id="ABZ07257.1"/>
    </source>
</evidence>
<dbReference type="PROSITE" id="PS00197">
    <property type="entry name" value="2FE2S_FER_1"/>
    <property type="match status" value="1"/>
</dbReference>
<reference evidence="10" key="1">
    <citation type="journal article" date="2008" name="ISME J.">
        <title>Genomic patterns of recombination, clonal divergence and environment in marine microbial populations.</title>
        <authorList>
            <person name="Konstantinidis K.T."/>
            <person name="Delong E.F."/>
        </authorList>
    </citation>
    <scope>NUCLEOTIDE SEQUENCE</scope>
</reference>
<dbReference type="InterPro" id="IPR006058">
    <property type="entry name" value="2Fe2S_fd_BS"/>
</dbReference>
<feature type="domain" description="2Fe-2S ferredoxin-type" evidence="9">
    <location>
        <begin position="13"/>
        <end position="106"/>
    </location>
</feature>
<proteinExistence type="inferred from homology"/>
<dbReference type="PROSITE" id="PS51085">
    <property type="entry name" value="2FE2S_FER_2"/>
    <property type="match status" value="1"/>
</dbReference>
<dbReference type="EMBL" id="EU016596">
    <property type="protein sequence ID" value="ABZ07257.1"/>
    <property type="molecule type" value="Genomic_DNA"/>
</dbReference>
<dbReference type="Gene3D" id="3.10.20.30">
    <property type="match status" value="1"/>
</dbReference>
<evidence type="ECO:0000256" key="8">
    <source>
        <dbReference type="ARBA" id="ARBA00034078"/>
    </source>
</evidence>
<sequence>MIEGGAMSRRRMAIIRFYRGRLLLGTAEAEVDEPLVDVAEKAGVEIPTNCTSGNCGTCLVRLVEGRVDYPDPLPPGLDEFLVEDGGVLACCMEPIGACDIDVIPPL</sequence>